<dbReference type="InterPro" id="IPR019262">
    <property type="entry name" value="DUF2272"/>
</dbReference>
<dbReference type="EMBL" id="CADCTG010000255">
    <property type="protein sequence ID" value="CAA9275218.1"/>
    <property type="molecule type" value="Genomic_DNA"/>
</dbReference>
<proteinExistence type="predicted"/>
<sequence length="272" mass="29045">MPPLLSLSLVAACAVTQPPPEPPLPYPPAARQRMLRIALAEWEDWGRRERTPGAAAAPAPDEADPANFPRVLAYWRALGDDEGAVARNRRLYAAALSGGGGGAALWREPAWSAAFVSFVLRGAGVDRREFPPDAAHGTYVDALIRDAEQFPALAPFVPREPEVYAPRPGDLVCADRGPNPIAHWRQRAADNGRFRPMHCDIVVETGPGSVLAVGGNVGDAVSRTRFPADASGYLLPPPPGGPVWFAVFENRLGRLPPWGDSLAPPPPGSPRS</sequence>
<dbReference type="Pfam" id="PF10030">
    <property type="entry name" value="DUF2272"/>
    <property type="match status" value="1"/>
</dbReference>
<accession>A0A6J4JEH3</accession>
<evidence type="ECO:0000313" key="2">
    <source>
        <dbReference type="EMBL" id="CAA9275218.1"/>
    </source>
</evidence>
<dbReference type="AlphaFoldDB" id="A0A6J4JEH3"/>
<name>A0A6J4JEH3_9PROT</name>
<organism evidence="2">
    <name type="scientific">uncultured Acetobacteraceae bacterium</name>
    <dbReference type="NCBI Taxonomy" id="169975"/>
    <lineage>
        <taxon>Bacteria</taxon>
        <taxon>Pseudomonadati</taxon>
        <taxon>Pseudomonadota</taxon>
        <taxon>Alphaproteobacteria</taxon>
        <taxon>Acetobacterales</taxon>
        <taxon>Acetobacteraceae</taxon>
        <taxon>environmental samples</taxon>
    </lineage>
</organism>
<feature type="domain" description="DUF2272" evidence="1">
    <location>
        <begin position="64"/>
        <end position="236"/>
    </location>
</feature>
<gene>
    <name evidence="2" type="ORF">AVDCRST_MAG08-3404</name>
</gene>
<protein>
    <recommendedName>
        <fullName evidence="1">DUF2272 domain-containing protein</fullName>
    </recommendedName>
</protein>
<evidence type="ECO:0000259" key="1">
    <source>
        <dbReference type="Pfam" id="PF10030"/>
    </source>
</evidence>
<reference evidence="2" key="1">
    <citation type="submission" date="2020-02" db="EMBL/GenBank/DDBJ databases">
        <authorList>
            <person name="Meier V. D."/>
        </authorList>
    </citation>
    <scope>NUCLEOTIDE SEQUENCE</scope>
    <source>
        <strain evidence="2">AVDCRST_MAG08</strain>
    </source>
</reference>